<evidence type="ECO:0000256" key="11">
    <source>
        <dbReference type="ARBA" id="ARBA00022842"/>
    </source>
</evidence>
<dbReference type="RefSeq" id="XP_018741067.1">
    <property type="nucleotide sequence ID" value="XM_018884404.1"/>
</dbReference>
<gene>
    <name evidence="22" type="primary">ADE6</name>
    <name evidence="22" type="ORF">MSYG_0985</name>
</gene>
<keyword evidence="23" id="KW-1185">Reference proteome</keyword>
<dbReference type="Gene3D" id="1.10.8.750">
    <property type="entry name" value="Phosphoribosylformylglycinamidine synthase, linker domain"/>
    <property type="match status" value="1"/>
</dbReference>
<dbReference type="PROSITE" id="PS51273">
    <property type="entry name" value="GATASE_TYPE_1"/>
    <property type="match status" value="1"/>
</dbReference>
<dbReference type="Pfam" id="PF18076">
    <property type="entry name" value="FGAR-AT_N"/>
    <property type="match status" value="1"/>
</dbReference>
<evidence type="ECO:0000256" key="12">
    <source>
        <dbReference type="ARBA" id="ARBA00022962"/>
    </source>
</evidence>
<comment type="catalytic activity">
    <reaction evidence="15">
        <text>N(2)-formyl-N(1)-(5-phospho-beta-D-ribosyl)glycinamide + L-glutamine + ATP + H2O = 2-formamido-N(1)-(5-O-phospho-beta-D-ribosyl)acetamidine + L-glutamate + ADP + phosphate + H(+)</text>
        <dbReference type="Rhea" id="RHEA:17129"/>
        <dbReference type="ChEBI" id="CHEBI:15377"/>
        <dbReference type="ChEBI" id="CHEBI:15378"/>
        <dbReference type="ChEBI" id="CHEBI:29985"/>
        <dbReference type="ChEBI" id="CHEBI:30616"/>
        <dbReference type="ChEBI" id="CHEBI:43474"/>
        <dbReference type="ChEBI" id="CHEBI:58359"/>
        <dbReference type="ChEBI" id="CHEBI:147286"/>
        <dbReference type="ChEBI" id="CHEBI:147287"/>
        <dbReference type="ChEBI" id="CHEBI:456216"/>
        <dbReference type="EC" id="6.3.5.3"/>
    </reaction>
</comment>
<evidence type="ECO:0000256" key="2">
    <source>
        <dbReference type="ARBA" id="ARBA00004920"/>
    </source>
</evidence>
<evidence type="ECO:0000256" key="5">
    <source>
        <dbReference type="ARBA" id="ARBA00022490"/>
    </source>
</evidence>
<dbReference type="InterPro" id="IPR036604">
    <property type="entry name" value="PurS-like_sf"/>
</dbReference>
<dbReference type="InterPro" id="IPR029062">
    <property type="entry name" value="Class_I_gatase-like"/>
</dbReference>
<dbReference type="Proteomes" id="UP000186303">
    <property type="component" value="Chromosome 2"/>
</dbReference>
<sequence>MDSTPVPCLTLLGPSVSLEAKRQQLLEQVQAAVPEVTRVDGVFLHLVLAQSDAACAALRDGASAPRARLDELFDYGDHVALDGTCDAVQAALSGASVPGKDVLFVLPRAGNTTPWSSKATDISHICGMDDTVARLERGVAYVLDVPAPLSDTALGRAEGLLHDRMTQTISRETPQTRARALFGTSEPGELRTIELLASSSDTDWQAAHDRLEAANAEFGLALAPDEVNYLVDAFVRGQGDEAPLRRNPTDVELFMFAQVNSEHCRHKIFNATWTIDGAVQPQSLFSMIRHTHKTTPQHTISAYSDNAAVLDGADGVRFLPAPDALALDDGSALAHVYVGRREAMPILAKVETHNHPTAISPYPGAATGSGGEIRDEGAVGRGSKPKAGLAGFMTSNLHLPGAPMPWEEDVGYPMHVARSLEIMLDAPIGAAAFNNEFGRPALAGFWRTLCDKVPTETGALELRGYHKPIMLAGGLGNVRPPYTFKGTIQPGDALLVMGGPGYLIGLGGGTSSSVAGGGAERSTLDFVSVSRENPEMQRRCQEVIDACCTAAVNPIESIHDVGAGGLSNALPEIVHDAGLGARFELRDVPLGNTSLSPLAIWCNESQERYVLAVRPANLDAFRAIAARERCPIAVVGYATAEPRLVLTDRLRSETCIDLPMSTLFGKPPKMERSATHAVRRVSPLDAQLQAYLPDVPAAARLSEAIERVLRLPSVGSKSYLITIGDRSVTGLVARDQMVGPYQVPVADVAVTRTSYSFDDSAPGEAMACGERTPLSLLSGAAAARMAVAESLTNLAAAYVESLEHVKLSANWMCSAGYEHDGAALYDAVQAIGLDLCPKLGLSIPVGKDSMSMGMSWLADEGERRTVTAPLSPILTAFAPVVDVSQTWTPELKRLDAPSVLVLIDLARGQQRLGGSALAQVFRQLGDAAPDVEDAALLKSFFNAMSMLKQLAAGMRRAAPLVHAYHDRSDGGLFTAIAEMAFAGRVGVDVDVSRLVRTTPVAALFNEELGAVLQVRASDLSSLHSVLSTAGVPADAVHVVGSVRTDEAVRIVAQGTELYASTRAALQKAWAFTSFHMQALRDNPECARQEYALIDEPAGATALRYDLTYDPASTALPDEGTIERPLAAQPRVAILREQGVNGHVEMAWAFSRAGFCTVDVHMSDLLSGAVSLQPFVGVAACGGFSYGDVLGSGRGWAHSVLLHEGVRREFTEFFARDKTFALGVCNGCQMLSTLGRAGLIEGAEHWPRFSPNESGRYEARFSEVEIGESNSIFFRGMTHSRLPVAVAHAEGRAAFRTPEAAEKLAAQGGVALRYADGRYPLNPNGSTANVAGVSAASGRVLILMPHPERCVATPSLSWAPERAALAWGGRSPWFRLFENAYAFVSS</sequence>
<evidence type="ECO:0000256" key="1">
    <source>
        <dbReference type="ARBA" id="ARBA00004496"/>
    </source>
</evidence>
<evidence type="ECO:0000256" key="3">
    <source>
        <dbReference type="ARBA" id="ARBA00008608"/>
    </source>
</evidence>
<evidence type="ECO:0000313" key="23">
    <source>
        <dbReference type="Proteomes" id="UP000186303"/>
    </source>
</evidence>
<feature type="domain" description="Phosphoribosylformylglycinamidine synthase linker" evidence="19">
    <location>
        <begin position="211"/>
        <end position="267"/>
    </location>
</feature>
<comment type="function">
    <text evidence="16">Phosphoribosylformylglycinamidine synthase involved in the purines biosynthetic pathway. Catalyzes the ATP-dependent conversion of formylglycinamide ribonucleotide (FGAR) and glutamine to yield formylglycinamidine ribonucleotide (FGAM) and glutamate.</text>
</comment>
<dbReference type="HAMAP" id="MF_00419">
    <property type="entry name" value="PurL_1"/>
    <property type="match status" value="1"/>
</dbReference>
<keyword evidence="11" id="KW-0460">Magnesium</keyword>
<dbReference type="InterPro" id="IPR041609">
    <property type="entry name" value="PurL_linker"/>
</dbReference>
<comment type="pathway">
    <text evidence="2">Purine metabolism; IMP biosynthesis via de novo pathway; 5-amino-1-(5-phospho-D-ribosyl)imidazole from N(2)-formyl-N(1)-(5-phospho-D-ribosyl)glycinamide: step 1/2.</text>
</comment>
<dbReference type="Gene3D" id="3.30.1330.10">
    <property type="entry name" value="PurM-like, N-terminal domain"/>
    <property type="match status" value="2"/>
</dbReference>
<evidence type="ECO:0000256" key="6">
    <source>
        <dbReference type="ARBA" id="ARBA00022598"/>
    </source>
</evidence>
<dbReference type="InterPro" id="IPR040707">
    <property type="entry name" value="FGAR-AT_N"/>
</dbReference>
<keyword evidence="12" id="KW-0315">Glutamine amidotransferase</keyword>
<dbReference type="NCBIfam" id="TIGR01735">
    <property type="entry name" value="FGAM_synt"/>
    <property type="match status" value="1"/>
</dbReference>
<dbReference type="InterPro" id="IPR036921">
    <property type="entry name" value="PurM-like_N_sf"/>
</dbReference>
<dbReference type="Gene3D" id="3.90.650.10">
    <property type="entry name" value="PurM-like C-terminal domain"/>
    <property type="match status" value="2"/>
</dbReference>
<evidence type="ECO:0000259" key="19">
    <source>
        <dbReference type="Pfam" id="PF18072"/>
    </source>
</evidence>
<evidence type="ECO:0000256" key="4">
    <source>
        <dbReference type="ARBA" id="ARBA00012747"/>
    </source>
</evidence>
<dbReference type="SUPFAM" id="SSF55326">
    <property type="entry name" value="PurM N-terminal domain-like"/>
    <property type="match status" value="2"/>
</dbReference>
<evidence type="ECO:0000256" key="17">
    <source>
        <dbReference type="ARBA" id="ARBA00071729"/>
    </source>
</evidence>
<dbReference type="FunFam" id="3.90.650.10:FF:000024">
    <property type="entry name" value="Phosphoribosylformylglycinamidine synthase"/>
    <property type="match status" value="1"/>
</dbReference>
<dbReference type="FunFam" id="3.90.650.10:FF:000005">
    <property type="entry name" value="Phosphoribosylformylglycinamidine synthase"/>
    <property type="match status" value="1"/>
</dbReference>
<dbReference type="GO" id="GO:0046872">
    <property type="term" value="F:metal ion binding"/>
    <property type="evidence" value="ECO:0007669"/>
    <property type="project" value="UniProtKB-KW"/>
</dbReference>
<dbReference type="Pfam" id="PF18072">
    <property type="entry name" value="FGAR-AT_linker"/>
    <property type="match status" value="1"/>
</dbReference>
<dbReference type="PANTHER" id="PTHR10099">
    <property type="entry name" value="PHOSPHORIBOSYLFORMYLGLYCINAMIDINE SYNTHASE"/>
    <property type="match status" value="1"/>
</dbReference>
<keyword evidence="8" id="KW-0547">Nucleotide-binding</keyword>
<comment type="subcellular location">
    <subcellularLocation>
        <location evidence="1">Cytoplasm</location>
    </subcellularLocation>
</comment>
<evidence type="ECO:0000259" key="20">
    <source>
        <dbReference type="Pfam" id="PF18076"/>
    </source>
</evidence>
<dbReference type="EMBL" id="LT671822">
    <property type="protein sequence ID" value="SHO76647.1"/>
    <property type="molecule type" value="Genomic_DNA"/>
</dbReference>
<feature type="domain" description="Phosphoribosylformylglycinamidine synthase N-terminal" evidence="20">
    <location>
        <begin position="63"/>
        <end position="177"/>
    </location>
</feature>
<dbReference type="InterPro" id="IPR010073">
    <property type="entry name" value="PurL_large"/>
</dbReference>
<evidence type="ECO:0000256" key="13">
    <source>
        <dbReference type="ARBA" id="ARBA00029823"/>
    </source>
</evidence>
<evidence type="ECO:0000256" key="8">
    <source>
        <dbReference type="ARBA" id="ARBA00022741"/>
    </source>
</evidence>
<dbReference type="InterPro" id="IPR010918">
    <property type="entry name" value="PurM-like_C_dom"/>
</dbReference>
<dbReference type="SMART" id="SM01211">
    <property type="entry name" value="GATase_5"/>
    <property type="match status" value="1"/>
</dbReference>
<dbReference type="KEGG" id="msym:MSY001_2543"/>
<keyword evidence="6" id="KW-0436">Ligase</keyword>
<dbReference type="Pfam" id="PF22689">
    <property type="entry name" value="FGAR-AT_PurM_N-like"/>
    <property type="match status" value="1"/>
</dbReference>
<evidence type="ECO:0000256" key="16">
    <source>
        <dbReference type="ARBA" id="ARBA00057317"/>
    </source>
</evidence>
<dbReference type="InterPro" id="IPR055181">
    <property type="entry name" value="FGAR-AT_PurM_N-like"/>
</dbReference>
<dbReference type="EC" id="6.3.5.3" evidence="4"/>
<keyword evidence="10" id="KW-0067">ATP-binding</keyword>
<dbReference type="HOGENOM" id="CLU_001031_0_2_1"/>
<organism evidence="22 23">
    <name type="scientific">Malassezia sympodialis (strain ATCC 42132)</name>
    <name type="common">Atopic eczema-associated yeast</name>
    <dbReference type="NCBI Taxonomy" id="1230383"/>
    <lineage>
        <taxon>Eukaryota</taxon>
        <taxon>Fungi</taxon>
        <taxon>Dikarya</taxon>
        <taxon>Basidiomycota</taxon>
        <taxon>Ustilaginomycotina</taxon>
        <taxon>Malasseziomycetes</taxon>
        <taxon>Malasseziales</taxon>
        <taxon>Malasseziaceae</taxon>
        <taxon>Malassezia</taxon>
    </lineage>
</organism>
<evidence type="ECO:0000256" key="15">
    <source>
        <dbReference type="ARBA" id="ARBA00052585"/>
    </source>
</evidence>
<dbReference type="CDD" id="cd02204">
    <property type="entry name" value="PurL_repeat2"/>
    <property type="match status" value="1"/>
</dbReference>
<keyword evidence="5" id="KW-0963">Cytoplasm</keyword>
<protein>
    <recommendedName>
        <fullName evidence="17">Phosphoribosylformylglycinamidine synthase</fullName>
        <ecNumber evidence="4">6.3.5.3</ecNumber>
    </recommendedName>
    <alternativeName>
        <fullName evidence="14">Formylglycinamide ribonucleotide amidotransferase</fullName>
    </alternativeName>
    <alternativeName>
        <fullName evidence="13">Formylglycinamide ribotide amidotransferase</fullName>
    </alternativeName>
</protein>
<dbReference type="GO" id="GO:0005524">
    <property type="term" value="F:ATP binding"/>
    <property type="evidence" value="ECO:0007669"/>
    <property type="project" value="UniProtKB-KW"/>
</dbReference>
<dbReference type="SUPFAM" id="SSF82697">
    <property type="entry name" value="PurS-like"/>
    <property type="match status" value="1"/>
</dbReference>
<evidence type="ECO:0000313" key="22">
    <source>
        <dbReference type="EMBL" id="SHO76647.1"/>
    </source>
</evidence>
<dbReference type="NCBIfam" id="NF003672">
    <property type="entry name" value="PRK05297.1"/>
    <property type="match status" value="1"/>
</dbReference>
<evidence type="ECO:0000256" key="9">
    <source>
        <dbReference type="ARBA" id="ARBA00022755"/>
    </source>
</evidence>
<dbReference type="GO" id="GO:0006189">
    <property type="term" value="P:'de novo' IMP biosynthetic process"/>
    <property type="evidence" value="ECO:0007669"/>
    <property type="project" value="UniProtKB-UniPathway"/>
</dbReference>
<evidence type="ECO:0000256" key="7">
    <source>
        <dbReference type="ARBA" id="ARBA00022723"/>
    </source>
</evidence>
<dbReference type="CDD" id="cd02203">
    <property type="entry name" value="PurL_repeat1"/>
    <property type="match status" value="1"/>
</dbReference>
<dbReference type="InterPro" id="IPR036676">
    <property type="entry name" value="PurM-like_C_sf"/>
</dbReference>
<reference evidence="23" key="1">
    <citation type="journal article" date="2017" name="Nucleic Acids Res.">
        <title>Proteogenomics produces comprehensive and highly accurate protein-coding gene annotation in a complete genome assembly of Malassezia sympodialis.</title>
        <authorList>
            <person name="Zhu Y."/>
            <person name="Engstroem P.G."/>
            <person name="Tellgren-Roth C."/>
            <person name="Baudo C.D."/>
            <person name="Kennell J.C."/>
            <person name="Sun S."/>
            <person name="Billmyre R.B."/>
            <person name="Schroeder M.S."/>
            <person name="Andersson A."/>
            <person name="Holm T."/>
            <person name="Sigurgeirsson B."/>
            <person name="Wu G."/>
            <person name="Sankaranarayanan S.R."/>
            <person name="Siddharthan R."/>
            <person name="Sanyal K."/>
            <person name="Lundeberg J."/>
            <person name="Nystedt B."/>
            <person name="Boekhout T."/>
            <person name="Dawson T.L. Jr."/>
            <person name="Heitman J."/>
            <person name="Scheynius A."/>
            <person name="Lehtioe J."/>
        </authorList>
    </citation>
    <scope>NUCLEOTIDE SEQUENCE [LARGE SCALE GENOMIC DNA]</scope>
    <source>
        <strain evidence="23">ATCC 42132</strain>
    </source>
</reference>
<feature type="domain" description="PurM-like C-terminal" evidence="18">
    <location>
        <begin position="905"/>
        <end position="1049"/>
    </location>
</feature>
<evidence type="ECO:0000256" key="10">
    <source>
        <dbReference type="ARBA" id="ARBA00022840"/>
    </source>
</evidence>
<proteinExistence type="inferred from homology"/>
<dbReference type="Pfam" id="PF13507">
    <property type="entry name" value="GATase_5"/>
    <property type="match status" value="1"/>
</dbReference>
<dbReference type="OrthoDB" id="6666987at2759"/>
<dbReference type="FunFam" id="3.40.50.880:FF:000008">
    <property type="entry name" value="Phosphoribosylformylglycinamidine synthase"/>
    <property type="match status" value="1"/>
</dbReference>
<dbReference type="GO" id="GO:0004642">
    <property type="term" value="F:phosphoribosylformylglycinamidine synthase activity"/>
    <property type="evidence" value="ECO:0007669"/>
    <property type="project" value="UniProtKB-EC"/>
</dbReference>
<keyword evidence="9" id="KW-0658">Purine biosynthesis</keyword>
<feature type="domain" description="PurM-like C-terminal" evidence="18">
    <location>
        <begin position="489"/>
        <end position="647"/>
    </location>
</feature>
<dbReference type="GO" id="GO:0005737">
    <property type="term" value="C:cytoplasm"/>
    <property type="evidence" value="ECO:0007669"/>
    <property type="project" value="UniProtKB-SubCell"/>
</dbReference>
<evidence type="ECO:0000259" key="18">
    <source>
        <dbReference type="Pfam" id="PF02769"/>
    </source>
</evidence>
<name>M5EBP2_MALS4</name>
<dbReference type="FunFam" id="3.30.1330.10:FF:000002">
    <property type="entry name" value="Phosphoribosylformylglycinamidine synthase"/>
    <property type="match status" value="1"/>
</dbReference>
<dbReference type="SUPFAM" id="SSF56042">
    <property type="entry name" value="PurM C-terminal domain-like"/>
    <property type="match status" value="2"/>
</dbReference>
<dbReference type="VEuPathDB" id="FungiDB:MSYG_0985"/>
<keyword evidence="7" id="KW-0479">Metal-binding</keyword>
<comment type="similarity">
    <text evidence="3">In the N-terminal section; belongs to the FGAMS family.</text>
</comment>
<dbReference type="CDD" id="cd01740">
    <property type="entry name" value="GATase1_FGAR_AT"/>
    <property type="match status" value="1"/>
</dbReference>
<dbReference type="FunFam" id="3.30.1330.10:FF:000005">
    <property type="entry name" value="Phosphoribosylformylglycinamidine synthase"/>
    <property type="match status" value="1"/>
</dbReference>
<evidence type="ECO:0000259" key="21">
    <source>
        <dbReference type="Pfam" id="PF22689"/>
    </source>
</evidence>
<dbReference type="Pfam" id="PF02769">
    <property type="entry name" value="AIRS_C"/>
    <property type="match status" value="2"/>
</dbReference>
<dbReference type="PANTHER" id="PTHR10099:SF1">
    <property type="entry name" value="PHOSPHORIBOSYLFORMYLGLYCINAMIDINE SYNTHASE"/>
    <property type="match status" value="1"/>
</dbReference>
<dbReference type="UniPathway" id="UPA00074">
    <property type="reaction ID" value="UER00128"/>
</dbReference>
<feature type="domain" description="FGAR-AT PurM N-terminal-like" evidence="21">
    <location>
        <begin position="716"/>
        <end position="879"/>
    </location>
</feature>
<dbReference type="STRING" id="1230383.M5EBP2"/>
<evidence type="ECO:0000256" key="14">
    <source>
        <dbReference type="ARBA" id="ARBA00032632"/>
    </source>
</evidence>
<dbReference type="OMA" id="LSANWMW"/>
<dbReference type="Gene3D" id="3.40.50.880">
    <property type="match status" value="1"/>
</dbReference>
<dbReference type="SUPFAM" id="SSF109736">
    <property type="entry name" value="FGAM synthase PurL, linker domain"/>
    <property type="match status" value="1"/>
</dbReference>
<dbReference type="SUPFAM" id="SSF52317">
    <property type="entry name" value="Class I glutamine amidotransferase-like"/>
    <property type="match status" value="1"/>
</dbReference>
<accession>M5EBP2</accession>